<dbReference type="SUPFAM" id="SSF102198">
    <property type="entry name" value="Putative cyclase"/>
    <property type="match status" value="1"/>
</dbReference>
<dbReference type="Pfam" id="PF04199">
    <property type="entry name" value="Cyclase"/>
    <property type="match status" value="1"/>
</dbReference>
<name>A0A315ZYR8_9FIRM</name>
<sequence length="201" mass="21869">MKYIDITRELFSSKAYSGDPVPEYERLMEIKNGDVCNLTYLKLCAHNGTHMDAPWHFMDEGRRIDELPLEQVMGKCCVLEYEGILDGETARQMTAGKGKKQLWKGNVTLTEAAAEVFAQNGVELVGVEKQTVGAEETPGAIQKVHKILLGAGMAILEGLCLEEAEAGEYFLCAQPLKLGGCDGAPCRAVLIKGNGGAEEIF</sequence>
<gene>
    <name evidence="1" type="ORF">SAMN05216529_105144</name>
</gene>
<keyword evidence="2" id="KW-1185">Reference proteome</keyword>
<dbReference type="EMBL" id="UHJJ01000005">
    <property type="protein sequence ID" value="SUQ14169.1"/>
    <property type="molecule type" value="Genomic_DNA"/>
</dbReference>
<accession>A0A315ZYR8</accession>
<dbReference type="RefSeq" id="WP_109710811.1">
    <property type="nucleotide sequence ID" value="NZ_QGDS01000005.1"/>
</dbReference>
<protein>
    <submittedName>
        <fullName evidence="1">Kynurenine formamidase</fullName>
    </submittedName>
</protein>
<dbReference type="OrthoDB" id="9796085at2"/>
<proteinExistence type="predicted"/>
<dbReference type="InterPro" id="IPR007325">
    <property type="entry name" value="KFase/CYL"/>
</dbReference>
<dbReference type="GO" id="GO:0019441">
    <property type="term" value="P:L-tryptophan catabolic process to kynurenine"/>
    <property type="evidence" value="ECO:0007669"/>
    <property type="project" value="InterPro"/>
</dbReference>
<dbReference type="GO" id="GO:0004061">
    <property type="term" value="F:arylformamidase activity"/>
    <property type="evidence" value="ECO:0007669"/>
    <property type="project" value="InterPro"/>
</dbReference>
<dbReference type="PANTHER" id="PTHR31118:SF12">
    <property type="entry name" value="CYCLASE-LIKE PROTEIN 2"/>
    <property type="match status" value="1"/>
</dbReference>
<dbReference type="PANTHER" id="PTHR31118">
    <property type="entry name" value="CYCLASE-LIKE PROTEIN 2"/>
    <property type="match status" value="1"/>
</dbReference>
<evidence type="ECO:0000313" key="1">
    <source>
        <dbReference type="EMBL" id="SUQ14169.1"/>
    </source>
</evidence>
<dbReference type="AlphaFoldDB" id="A0A315ZYR8"/>
<organism evidence="1 2">
    <name type="scientific">Faecalicatena contorta</name>
    <dbReference type="NCBI Taxonomy" id="39482"/>
    <lineage>
        <taxon>Bacteria</taxon>
        <taxon>Bacillati</taxon>
        <taxon>Bacillota</taxon>
        <taxon>Clostridia</taxon>
        <taxon>Lachnospirales</taxon>
        <taxon>Lachnospiraceae</taxon>
        <taxon>Faecalicatena</taxon>
    </lineage>
</organism>
<evidence type="ECO:0000313" key="2">
    <source>
        <dbReference type="Proteomes" id="UP000254051"/>
    </source>
</evidence>
<reference evidence="2" key="1">
    <citation type="submission" date="2017-07" db="EMBL/GenBank/DDBJ databases">
        <authorList>
            <person name="Varghese N."/>
            <person name="Submissions S."/>
        </authorList>
    </citation>
    <scope>NUCLEOTIDE SEQUENCE [LARGE SCALE GENOMIC DNA]</scope>
    <source>
        <strain evidence="2">NLAE-zl-C134</strain>
    </source>
</reference>
<dbReference type="Proteomes" id="UP000254051">
    <property type="component" value="Unassembled WGS sequence"/>
</dbReference>
<dbReference type="Gene3D" id="3.50.30.50">
    <property type="entry name" value="Putative cyclase"/>
    <property type="match status" value="2"/>
</dbReference>
<dbReference type="InterPro" id="IPR037175">
    <property type="entry name" value="KFase_sf"/>
</dbReference>